<dbReference type="Gene3D" id="3.30.870.10">
    <property type="entry name" value="Endonuclease Chain A"/>
    <property type="match status" value="1"/>
</dbReference>
<proteinExistence type="predicted"/>
<reference evidence="2 3" key="1">
    <citation type="journal article" date="2019" name="Environ. Microbiol.">
        <title>Species interactions and distinct microbial communities in high Arctic permafrost affected cryosols are associated with the CH4 and CO2 gas fluxes.</title>
        <authorList>
            <person name="Altshuler I."/>
            <person name="Hamel J."/>
            <person name="Turney S."/>
            <person name="Magnuson E."/>
            <person name="Levesque R."/>
            <person name="Greer C."/>
            <person name="Whyte L.G."/>
        </authorList>
    </citation>
    <scope>NUCLEOTIDE SEQUENCE [LARGE SCALE GENOMIC DNA]</scope>
    <source>
        <strain evidence="2 3">E6.1</strain>
    </source>
</reference>
<dbReference type="Proteomes" id="UP000319931">
    <property type="component" value="Unassembled WGS sequence"/>
</dbReference>
<feature type="domain" description="PLD phosphodiesterase" evidence="1">
    <location>
        <begin position="78"/>
        <end position="104"/>
    </location>
</feature>
<dbReference type="EMBL" id="RCZC01000001">
    <property type="protein sequence ID" value="TPG56604.1"/>
    <property type="molecule type" value="Genomic_DNA"/>
</dbReference>
<dbReference type="RefSeq" id="WP_140848132.1">
    <property type="nucleotide sequence ID" value="NZ_RCZC01000001.1"/>
</dbReference>
<keyword evidence="3" id="KW-1185">Reference proteome</keyword>
<dbReference type="CDD" id="cd09117">
    <property type="entry name" value="PLDc_Bfil_DEXD_like"/>
    <property type="match status" value="1"/>
</dbReference>
<dbReference type="PROSITE" id="PS50035">
    <property type="entry name" value="PLD"/>
    <property type="match status" value="1"/>
</dbReference>
<dbReference type="OrthoDB" id="7605423at2"/>
<comment type="caution">
    <text evidence="2">The sequence shown here is derived from an EMBL/GenBank/DDBJ whole genome shotgun (WGS) entry which is preliminary data.</text>
</comment>
<evidence type="ECO:0000313" key="2">
    <source>
        <dbReference type="EMBL" id="TPG56604.1"/>
    </source>
</evidence>
<dbReference type="SUPFAM" id="SSF56024">
    <property type="entry name" value="Phospholipase D/nuclease"/>
    <property type="match status" value="1"/>
</dbReference>
<name>A0A502G4C8_9SPHN</name>
<evidence type="ECO:0000313" key="3">
    <source>
        <dbReference type="Proteomes" id="UP000319931"/>
    </source>
</evidence>
<sequence length="289" mass="31823">MAEFLGPSVWSEITAAARANAGASQVAVAYFSTEGPRLLPLKVGSILVVDASVDTVTAGGTAPAALRRMLARGVRVFSAQSLHAKVLVFGNRAFVGSANASTNSARYLIEAVAKFDEPAMIDAARTFVQGLAITELDDAALQALEAIYRPPRPPRFPKRQAPFTTLIMELTLEQGIGRETQVQPPRPVWEHYFAIDFDAAQLPRLRLTHKGPQVVNPAPGTISRHHHNLTIEIPGAEMPRPALLELRKTGARRFVYEVHRAGADYQRFRRLLDTRANPLWTHGRKWLII</sequence>
<accession>A0A502G4C8</accession>
<evidence type="ECO:0000259" key="1">
    <source>
        <dbReference type="PROSITE" id="PS50035"/>
    </source>
</evidence>
<dbReference type="AlphaFoldDB" id="A0A502G4C8"/>
<organism evidence="2 3">
    <name type="scientific">Sphingomonas glacialis</name>
    <dbReference type="NCBI Taxonomy" id="658225"/>
    <lineage>
        <taxon>Bacteria</taxon>
        <taxon>Pseudomonadati</taxon>
        <taxon>Pseudomonadota</taxon>
        <taxon>Alphaproteobacteria</taxon>
        <taxon>Sphingomonadales</taxon>
        <taxon>Sphingomonadaceae</taxon>
        <taxon>Sphingomonas</taxon>
    </lineage>
</organism>
<protein>
    <recommendedName>
        <fullName evidence="1">PLD phosphodiesterase domain-containing protein</fullName>
    </recommendedName>
</protein>
<dbReference type="GO" id="GO:0003824">
    <property type="term" value="F:catalytic activity"/>
    <property type="evidence" value="ECO:0007669"/>
    <property type="project" value="InterPro"/>
</dbReference>
<dbReference type="InterPro" id="IPR001736">
    <property type="entry name" value="PLipase_D/transphosphatidylase"/>
</dbReference>
<gene>
    <name evidence="2" type="ORF">EAH76_03480</name>
</gene>
<dbReference type="GO" id="GO:0006793">
    <property type="term" value="P:phosphorus metabolic process"/>
    <property type="evidence" value="ECO:0007669"/>
    <property type="project" value="UniProtKB-ARBA"/>
</dbReference>